<sequence length="714" mass="80316">MASAGGKDGPKGFVKRVTSTFSIRKKKNTTTPNDPKSLLPRSKSTGGNYESMRLPQGKKSLLDVKADTKRTKSAGVSPQPRRREKIDESANQFMKMRCFDDNDSIWLSSDCASPTSLLEERRVSVSFHFSVDEKIVSWLSSMAKSSLSLNQESTSSTTKEKAKCSLENIRKDGKFCNSVGKTGSVKASTRLPEKTCEETSSSSNKLPGLEEKKVSFSVESKKAPAPATTIPVTSLEKRAEIGESKRKIVVEPLFWPFEQKFDWTPEDILKHFSMSPRRKKSIGGKTAEKLDPSKVLPPQVSVSAMKSRRLNVSEDHQAILRRHSSISGRENSESLPIDLIIEIVSRLSAKSIARCRCVSKFWASILGRPDFTDCFLTRSSSRPKILFACYKDGELFYFSSPQPQNPDEKSSCLTVNYQRSIKFAYDRVYDICSPVSGLVCHRNDRVLNGKVNPVTELVICNPSTGQSVTLPKMKTRVRKWVMSFAGYDPIEKQFKVLSMALDDGKGIGVSKDHQVLTLGTEKPSWKMIKCGIRHSPRCGGICMDGVLYYKAAPNAMTNGTMLICFHVRSEKFSVVKVMKPFIRAVDSRATLFNYNGKLASLISGDTIHFRATSGSFALFVLEDLEKQEWSKRIYELPPLWQNVSAYEYLYCAGVTGSNEIVLSNYATNPFYVYYYNIERKTTRRLEILGMEAFMKHHVYIFPQYVEDVKLMQSF</sequence>
<dbReference type="SMART" id="SM00256">
    <property type="entry name" value="FBOX"/>
    <property type="match status" value="1"/>
</dbReference>
<keyword evidence="4" id="KW-1185">Reference proteome</keyword>
<dbReference type="Pfam" id="PF08268">
    <property type="entry name" value="FBA_3"/>
    <property type="match status" value="1"/>
</dbReference>
<evidence type="ECO:0000256" key="1">
    <source>
        <dbReference type="SAM" id="MobiDB-lite"/>
    </source>
</evidence>
<dbReference type="InterPro" id="IPR017451">
    <property type="entry name" value="F-box-assoc_interact_dom"/>
</dbReference>
<dbReference type="InterPro" id="IPR036047">
    <property type="entry name" value="F-box-like_dom_sf"/>
</dbReference>
<reference evidence="4" key="1">
    <citation type="journal article" date="2015" name="Nat. Plants">
        <title>Genome expansion of Arabis alpina linked with retrotransposition and reduced symmetric DNA methylation.</title>
        <authorList>
            <person name="Willing E.M."/>
            <person name="Rawat V."/>
            <person name="Mandakova T."/>
            <person name="Maumus F."/>
            <person name="James G.V."/>
            <person name="Nordstroem K.J."/>
            <person name="Becker C."/>
            <person name="Warthmann N."/>
            <person name="Chica C."/>
            <person name="Szarzynska B."/>
            <person name="Zytnicki M."/>
            <person name="Albani M.C."/>
            <person name="Kiefer C."/>
            <person name="Bergonzi S."/>
            <person name="Castaings L."/>
            <person name="Mateos J.L."/>
            <person name="Berns M.C."/>
            <person name="Bujdoso N."/>
            <person name="Piofczyk T."/>
            <person name="de Lorenzo L."/>
            <person name="Barrero-Sicilia C."/>
            <person name="Mateos I."/>
            <person name="Piednoel M."/>
            <person name="Hagmann J."/>
            <person name="Chen-Min-Tao R."/>
            <person name="Iglesias-Fernandez R."/>
            <person name="Schuster S.C."/>
            <person name="Alonso-Blanco C."/>
            <person name="Roudier F."/>
            <person name="Carbonero P."/>
            <person name="Paz-Ares J."/>
            <person name="Davis S.J."/>
            <person name="Pecinka A."/>
            <person name="Quesneville H."/>
            <person name="Colot V."/>
            <person name="Lysak M.A."/>
            <person name="Weigel D."/>
            <person name="Coupland G."/>
            <person name="Schneeberger K."/>
        </authorList>
    </citation>
    <scope>NUCLEOTIDE SEQUENCE [LARGE SCALE GENOMIC DNA]</scope>
    <source>
        <strain evidence="4">cv. Pajares</strain>
    </source>
</reference>
<dbReference type="Proteomes" id="UP000029120">
    <property type="component" value="Chromosome 6"/>
</dbReference>
<proteinExistence type="predicted"/>
<dbReference type="AlphaFoldDB" id="A0A087GMV9"/>
<evidence type="ECO:0000259" key="2">
    <source>
        <dbReference type="SMART" id="SM00256"/>
    </source>
</evidence>
<dbReference type="OrthoDB" id="773993at2759"/>
<feature type="domain" description="F-box" evidence="2">
    <location>
        <begin position="335"/>
        <end position="375"/>
    </location>
</feature>
<protein>
    <recommendedName>
        <fullName evidence="2">F-box domain-containing protein</fullName>
    </recommendedName>
</protein>
<dbReference type="Pfam" id="PF00646">
    <property type="entry name" value="F-box"/>
    <property type="match status" value="1"/>
</dbReference>
<dbReference type="InterPro" id="IPR013187">
    <property type="entry name" value="F-box-assoc_dom_typ3"/>
</dbReference>
<dbReference type="PANTHER" id="PTHR31111">
    <property type="entry name" value="BNAA05G37150D PROTEIN-RELATED"/>
    <property type="match status" value="1"/>
</dbReference>
<dbReference type="EMBL" id="CM002874">
    <property type="protein sequence ID" value="KFK31211.1"/>
    <property type="molecule type" value="Genomic_DNA"/>
</dbReference>
<dbReference type="SUPFAM" id="SSF81383">
    <property type="entry name" value="F-box domain"/>
    <property type="match status" value="1"/>
</dbReference>
<dbReference type="NCBIfam" id="TIGR01640">
    <property type="entry name" value="F_box_assoc_1"/>
    <property type="match status" value="1"/>
</dbReference>
<accession>A0A087GMV9</accession>
<feature type="region of interest" description="Disordered" evidence="1">
    <location>
        <begin position="1"/>
        <end position="86"/>
    </location>
</feature>
<evidence type="ECO:0000313" key="3">
    <source>
        <dbReference type="EMBL" id="KFK31211.1"/>
    </source>
</evidence>
<dbReference type="InterPro" id="IPR001810">
    <property type="entry name" value="F-box_dom"/>
</dbReference>
<dbReference type="CDD" id="cd22157">
    <property type="entry name" value="F-box_AtFBW1-like"/>
    <property type="match status" value="1"/>
</dbReference>
<evidence type="ECO:0000313" key="4">
    <source>
        <dbReference type="Proteomes" id="UP000029120"/>
    </source>
</evidence>
<organism evidence="3 4">
    <name type="scientific">Arabis alpina</name>
    <name type="common">Alpine rock-cress</name>
    <dbReference type="NCBI Taxonomy" id="50452"/>
    <lineage>
        <taxon>Eukaryota</taxon>
        <taxon>Viridiplantae</taxon>
        <taxon>Streptophyta</taxon>
        <taxon>Embryophyta</taxon>
        <taxon>Tracheophyta</taxon>
        <taxon>Spermatophyta</taxon>
        <taxon>Magnoliopsida</taxon>
        <taxon>eudicotyledons</taxon>
        <taxon>Gunneridae</taxon>
        <taxon>Pentapetalae</taxon>
        <taxon>rosids</taxon>
        <taxon>malvids</taxon>
        <taxon>Brassicales</taxon>
        <taxon>Brassicaceae</taxon>
        <taxon>Arabideae</taxon>
        <taxon>Arabis</taxon>
    </lineage>
</organism>
<gene>
    <name evidence="3" type="ordered locus">AALP_Aa6g082400</name>
</gene>
<feature type="compositionally biased region" description="Basic and acidic residues" evidence="1">
    <location>
        <begin position="60"/>
        <end position="70"/>
    </location>
</feature>
<dbReference type="Gramene" id="KFK31211">
    <property type="protein sequence ID" value="KFK31211"/>
    <property type="gene ID" value="AALP_AA6G082400"/>
</dbReference>
<dbReference type="Gene3D" id="1.20.1280.50">
    <property type="match status" value="1"/>
</dbReference>
<dbReference type="PANTHER" id="PTHR31111:SF99">
    <property type="entry name" value="F-BOX PROTEIN DOR"/>
    <property type="match status" value="1"/>
</dbReference>
<name>A0A087GMV9_ARAAL</name>